<evidence type="ECO:0000256" key="1">
    <source>
        <dbReference type="ARBA" id="ARBA00004141"/>
    </source>
</evidence>
<dbReference type="GO" id="GO:0055085">
    <property type="term" value="P:transmembrane transport"/>
    <property type="evidence" value="ECO:0007669"/>
    <property type="project" value="TreeGrafter"/>
</dbReference>
<sequence>MVNPDKLYRVLRFFIIVGSIFAVAYGLLFVSKVTYPFIIAFIIALSINPLVDFLERRLKMPRTASVIVSIMIIMGAFIGIITLLITEIVSGANYLGNVLPGHVQTLVQFIQNFITAQIIPIYEQATLIFKNLEMNQQETIIDNIQSVGQSIASTAGSFLQNLFQGLPNLITWIPNAATVLIFSLLATFFISKDWNRLKTRFTPYLPDKARSSGRRIFEDLKKALFGFIKAQLTLISITTVIVLIGLLILRVKYAITIALIAGIVDILPYLGTGTVFVPWIIYEVITGNLSLAIGLLVLYIIIIVQRQIMEPKVLSSSIGLDPLATLIALFVGFKLVGFLGLIIGPVTLVILKTLHEADVFRDIWKYIKGEDSNNSSL</sequence>
<feature type="transmembrane region" description="Helical" evidence="6">
    <location>
        <begin position="328"/>
        <end position="351"/>
    </location>
</feature>
<comment type="subcellular location">
    <subcellularLocation>
        <location evidence="1">Membrane</location>
        <topology evidence="1">Multi-pass membrane protein</topology>
    </subcellularLocation>
</comment>
<evidence type="ECO:0000313" key="8">
    <source>
        <dbReference type="Proteomes" id="UP001237207"/>
    </source>
</evidence>
<dbReference type="GO" id="GO:0016020">
    <property type="term" value="C:membrane"/>
    <property type="evidence" value="ECO:0007669"/>
    <property type="project" value="UniProtKB-SubCell"/>
</dbReference>
<feature type="transmembrane region" description="Helical" evidence="6">
    <location>
        <begin position="255"/>
        <end position="282"/>
    </location>
</feature>
<dbReference type="Proteomes" id="UP001237207">
    <property type="component" value="Unassembled WGS sequence"/>
</dbReference>
<keyword evidence="5 6" id="KW-0472">Membrane</keyword>
<keyword evidence="3 6" id="KW-0812">Transmembrane</keyword>
<comment type="similarity">
    <text evidence="2">Belongs to the autoinducer-2 exporter (AI-2E) (TC 2.A.86) family.</text>
</comment>
<evidence type="ECO:0000256" key="4">
    <source>
        <dbReference type="ARBA" id="ARBA00022989"/>
    </source>
</evidence>
<evidence type="ECO:0000256" key="6">
    <source>
        <dbReference type="SAM" id="Phobius"/>
    </source>
</evidence>
<comment type="caution">
    <text evidence="7">The sequence shown here is derived from an EMBL/GenBank/DDBJ whole genome shotgun (WGS) entry which is preliminary data.</text>
</comment>
<protein>
    <submittedName>
        <fullName evidence="7">Sporulation integral membrane protein YtvI</fullName>
    </submittedName>
</protein>
<feature type="transmembrane region" description="Helical" evidence="6">
    <location>
        <begin position="66"/>
        <end position="85"/>
    </location>
</feature>
<organism evidence="7 8">
    <name type="scientific">Oikeobacillus pervagus</name>
    <dbReference type="NCBI Taxonomy" id="1325931"/>
    <lineage>
        <taxon>Bacteria</taxon>
        <taxon>Bacillati</taxon>
        <taxon>Bacillota</taxon>
        <taxon>Bacilli</taxon>
        <taxon>Bacillales</taxon>
        <taxon>Bacillaceae</taxon>
        <taxon>Oikeobacillus</taxon>
    </lineage>
</organism>
<dbReference type="InterPro" id="IPR002549">
    <property type="entry name" value="AI-2E-like"/>
</dbReference>
<dbReference type="Pfam" id="PF01594">
    <property type="entry name" value="AI-2E_transport"/>
    <property type="match status" value="1"/>
</dbReference>
<evidence type="ECO:0000256" key="3">
    <source>
        <dbReference type="ARBA" id="ARBA00022692"/>
    </source>
</evidence>
<gene>
    <name evidence="7" type="ORF">J2S13_001378</name>
</gene>
<dbReference type="AlphaFoldDB" id="A0AAJ1SYP4"/>
<feature type="transmembrane region" description="Helical" evidence="6">
    <location>
        <begin position="169"/>
        <end position="190"/>
    </location>
</feature>
<feature type="transmembrane region" description="Helical" evidence="6">
    <location>
        <begin position="289"/>
        <end position="308"/>
    </location>
</feature>
<evidence type="ECO:0000256" key="5">
    <source>
        <dbReference type="ARBA" id="ARBA00023136"/>
    </source>
</evidence>
<dbReference type="PANTHER" id="PTHR21716">
    <property type="entry name" value="TRANSMEMBRANE PROTEIN"/>
    <property type="match status" value="1"/>
</dbReference>
<proteinExistence type="inferred from homology"/>
<reference evidence="7" key="1">
    <citation type="submission" date="2023-07" db="EMBL/GenBank/DDBJ databases">
        <title>Genomic Encyclopedia of Type Strains, Phase IV (KMG-IV): sequencing the most valuable type-strain genomes for metagenomic binning, comparative biology and taxonomic classification.</title>
        <authorList>
            <person name="Goeker M."/>
        </authorList>
    </citation>
    <scope>NUCLEOTIDE SEQUENCE</scope>
    <source>
        <strain evidence="7">DSM 23947</strain>
    </source>
</reference>
<dbReference type="EMBL" id="JAUSUC010000013">
    <property type="protein sequence ID" value="MDQ0214979.1"/>
    <property type="molecule type" value="Genomic_DNA"/>
</dbReference>
<keyword evidence="8" id="KW-1185">Reference proteome</keyword>
<evidence type="ECO:0000313" key="7">
    <source>
        <dbReference type="EMBL" id="MDQ0214979.1"/>
    </source>
</evidence>
<name>A0AAJ1SYP4_9BACI</name>
<dbReference type="PANTHER" id="PTHR21716:SF68">
    <property type="entry name" value="TRANSPORT PROTEIN YTVI-RELATED"/>
    <property type="match status" value="1"/>
</dbReference>
<accession>A0AAJ1SYP4</accession>
<feature type="transmembrane region" description="Helical" evidence="6">
    <location>
        <begin position="7"/>
        <end position="28"/>
    </location>
</feature>
<evidence type="ECO:0000256" key="2">
    <source>
        <dbReference type="ARBA" id="ARBA00009773"/>
    </source>
</evidence>
<dbReference type="InterPro" id="IPR014227">
    <property type="entry name" value="YtvI-like"/>
</dbReference>
<feature type="transmembrane region" description="Helical" evidence="6">
    <location>
        <begin position="34"/>
        <end position="54"/>
    </location>
</feature>
<keyword evidence="4 6" id="KW-1133">Transmembrane helix</keyword>
<dbReference type="NCBIfam" id="TIGR02872">
    <property type="entry name" value="spore_ytvI"/>
    <property type="match status" value="1"/>
</dbReference>
<feature type="transmembrane region" description="Helical" evidence="6">
    <location>
        <begin position="224"/>
        <end position="249"/>
    </location>
</feature>